<dbReference type="Proteomes" id="UP001055811">
    <property type="component" value="Linkage Group LG08"/>
</dbReference>
<gene>
    <name evidence="1" type="ORF">L2E82_45637</name>
</gene>
<name>A0ACB8ZU35_CICIN</name>
<reference evidence="1 2" key="2">
    <citation type="journal article" date="2022" name="Mol. Ecol. Resour.">
        <title>The genomes of chicory, endive, great burdock and yacon provide insights into Asteraceae paleo-polyploidization history and plant inulin production.</title>
        <authorList>
            <person name="Fan W."/>
            <person name="Wang S."/>
            <person name="Wang H."/>
            <person name="Wang A."/>
            <person name="Jiang F."/>
            <person name="Liu H."/>
            <person name="Zhao H."/>
            <person name="Xu D."/>
            <person name="Zhang Y."/>
        </authorList>
    </citation>
    <scope>NUCLEOTIDE SEQUENCE [LARGE SCALE GENOMIC DNA]</scope>
    <source>
        <strain evidence="2">cv. Punajuju</strain>
        <tissue evidence="1">Leaves</tissue>
    </source>
</reference>
<evidence type="ECO:0000313" key="2">
    <source>
        <dbReference type="Proteomes" id="UP001055811"/>
    </source>
</evidence>
<protein>
    <submittedName>
        <fullName evidence="1">Uncharacterized protein</fullName>
    </submittedName>
</protein>
<sequence>MENSKKGELPIQSNAKLSKTQSPSTDEEIADMSRVRYASVVGSIMYAMICTCPDMSFALSMVSRYQGNPSRAHWIAVKNILKYLWRTKDMVLVLDGSDALRVSGYTDANFQTDRDKVGLSRAGFPTIQEPMELFSDNERAVALTKEPRDHGKSRYIDIKYYYIRHRVEEGHLIVKRV</sequence>
<dbReference type="EMBL" id="CM042016">
    <property type="protein sequence ID" value="KAI3700996.1"/>
    <property type="molecule type" value="Genomic_DNA"/>
</dbReference>
<reference evidence="2" key="1">
    <citation type="journal article" date="2022" name="Mol. Ecol. Resour.">
        <title>The genomes of chicory, endive, great burdock and yacon provide insights into Asteraceae palaeo-polyploidization history and plant inulin production.</title>
        <authorList>
            <person name="Fan W."/>
            <person name="Wang S."/>
            <person name="Wang H."/>
            <person name="Wang A."/>
            <person name="Jiang F."/>
            <person name="Liu H."/>
            <person name="Zhao H."/>
            <person name="Xu D."/>
            <person name="Zhang Y."/>
        </authorList>
    </citation>
    <scope>NUCLEOTIDE SEQUENCE [LARGE SCALE GENOMIC DNA]</scope>
    <source>
        <strain evidence="2">cv. Punajuju</strain>
    </source>
</reference>
<organism evidence="1 2">
    <name type="scientific">Cichorium intybus</name>
    <name type="common">Chicory</name>
    <dbReference type="NCBI Taxonomy" id="13427"/>
    <lineage>
        <taxon>Eukaryota</taxon>
        <taxon>Viridiplantae</taxon>
        <taxon>Streptophyta</taxon>
        <taxon>Embryophyta</taxon>
        <taxon>Tracheophyta</taxon>
        <taxon>Spermatophyta</taxon>
        <taxon>Magnoliopsida</taxon>
        <taxon>eudicotyledons</taxon>
        <taxon>Gunneridae</taxon>
        <taxon>Pentapetalae</taxon>
        <taxon>asterids</taxon>
        <taxon>campanulids</taxon>
        <taxon>Asterales</taxon>
        <taxon>Asteraceae</taxon>
        <taxon>Cichorioideae</taxon>
        <taxon>Cichorieae</taxon>
        <taxon>Cichoriinae</taxon>
        <taxon>Cichorium</taxon>
    </lineage>
</organism>
<evidence type="ECO:0000313" key="1">
    <source>
        <dbReference type="EMBL" id="KAI3700996.1"/>
    </source>
</evidence>
<keyword evidence="2" id="KW-1185">Reference proteome</keyword>
<comment type="caution">
    <text evidence="1">The sequence shown here is derived from an EMBL/GenBank/DDBJ whole genome shotgun (WGS) entry which is preliminary data.</text>
</comment>
<accession>A0ACB8ZU35</accession>
<proteinExistence type="predicted"/>